<dbReference type="InterPro" id="IPR050709">
    <property type="entry name" value="Biotin_Carboxyl_Carrier/Decarb"/>
</dbReference>
<evidence type="ECO:0000313" key="3">
    <source>
        <dbReference type="EMBL" id="CAF1507176.1"/>
    </source>
</evidence>
<gene>
    <name evidence="3" type="ORF">RFH988_LOCUS38959</name>
</gene>
<dbReference type="EMBL" id="CAJNOO010012293">
    <property type="protein sequence ID" value="CAF1507176.1"/>
    <property type="molecule type" value="Genomic_DNA"/>
</dbReference>
<dbReference type="FunFam" id="2.40.50.100:FF:000003">
    <property type="entry name" value="Acetyl-CoA carboxylase biotin carboxyl carrier protein"/>
    <property type="match status" value="1"/>
</dbReference>
<accession>A0A815TZ67</accession>
<dbReference type="PANTHER" id="PTHR45266:SF3">
    <property type="entry name" value="OXALOACETATE DECARBOXYLASE ALPHA CHAIN"/>
    <property type="match status" value="1"/>
</dbReference>
<dbReference type="InterPro" id="IPR001882">
    <property type="entry name" value="Biotin_BS"/>
</dbReference>
<dbReference type="PANTHER" id="PTHR45266">
    <property type="entry name" value="OXALOACETATE DECARBOXYLASE ALPHA CHAIN"/>
    <property type="match status" value="1"/>
</dbReference>
<evidence type="ECO:0000259" key="2">
    <source>
        <dbReference type="PROSITE" id="PS50968"/>
    </source>
</evidence>
<dbReference type="InterPro" id="IPR011053">
    <property type="entry name" value="Single_hybrid_motif"/>
</dbReference>
<dbReference type="OrthoDB" id="196847at2759"/>
<keyword evidence="1" id="KW-0092">Biotin</keyword>
<dbReference type="AlphaFoldDB" id="A0A815TZ67"/>
<proteinExistence type="predicted"/>
<reference evidence="3" key="1">
    <citation type="submission" date="2021-02" db="EMBL/GenBank/DDBJ databases">
        <authorList>
            <person name="Nowell W R."/>
        </authorList>
    </citation>
    <scope>NUCLEOTIDE SEQUENCE</scope>
</reference>
<name>A0A815TZ67_9BILA</name>
<organism evidence="3 4">
    <name type="scientific">Rotaria sordida</name>
    <dbReference type="NCBI Taxonomy" id="392033"/>
    <lineage>
        <taxon>Eukaryota</taxon>
        <taxon>Metazoa</taxon>
        <taxon>Spiralia</taxon>
        <taxon>Gnathifera</taxon>
        <taxon>Rotifera</taxon>
        <taxon>Eurotatoria</taxon>
        <taxon>Bdelloidea</taxon>
        <taxon>Philodinida</taxon>
        <taxon>Philodinidae</taxon>
        <taxon>Rotaria</taxon>
    </lineage>
</organism>
<feature type="non-terminal residue" evidence="3">
    <location>
        <position position="1"/>
    </location>
</feature>
<dbReference type="InterPro" id="IPR000089">
    <property type="entry name" value="Biotin_lipoyl"/>
</dbReference>
<sequence>APMPGQVLDIKAKVGDIIKKGDTVVVLSAMKMETVVKSPMDGKVKQVHVNAGQQIHGDDLIIELE</sequence>
<dbReference type="Proteomes" id="UP000663882">
    <property type="component" value="Unassembled WGS sequence"/>
</dbReference>
<dbReference type="Gene3D" id="2.40.50.100">
    <property type="match status" value="1"/>
</dbReference>
<protein>
    <recommendedName>
        <fullName evidence="2">Lipoyl-binding domain-containing protein</fullName>
    </recommendedName>
</protein>
<dbReference type="Pfam" id="PF00364">
    <property type="entry name" value="Biotin_lipoyl"/>
    <property type="match status" value="1"/>
</dbReference>
<feature type="domain" description="Lipoyl-binding" evidence="2">
    <location>
        <begin position="1"/>
        <end position="65"/>
    </location>
</feature>
<comment type="caution">
    <text evidence="3">The sequence shown here is derived from an EMBL/GenBank/DDBJ whole genome shotgun (WGS) entry which is preliminary data.</text>
</comment>
<dbReference type="PROSITE" id="PS00188">
    <property type="entry name" value="BIOTIN"/>
    <property type="match status" value="1"/>
</dbReference>
<evidence type="ECO:0000313" key="4">
    <source>
        <dbReference type="Proteomes" id="UP000663882"/>
    </source>
</evidence>
<dbReference type="PROSITE" id="PS50968">
    <property type="entry name" value="BIOTINYL_LIPOYL"/>
    <property type="match status" value="1"/>
</dbReference>
<dbReference type="CDD" id="cd06850">
    <property type="entry name" value="biotinyl_domain"/>
    <property type="match status" value="1"/>
</dbReference>
<dbReference type="SUPFAM" id="SSF51230">
    <property type="entry name" value="Single hybrid motif"/>
    <property type="match status" value="1"/>
</dbReference>
<evidence type="ECO:0000256" key="1">
    <source>
        <dbReference type="ARBA" id="ARBA00023267"/>
    </source>
</evidence>